<keyword evidence="13" id="KW-0511">Multifunctional enzyme</keyword>
<dbReference type="GO" id="GO:0005524">
    <property type="term" value="F:ATP binding"/>
    <property type="evidence" value="ECO:0007669"/>
    <property type="project" value="UniProtKB-UniRule"/>
</dbReference>
<proteinExistence type="inferred from homology"/>
<dbReference type="NCBIfam" id="TIGR00196">
    <property type="entry name" value="yjeF_cterm"/>
    <property type="match status" value="1"/>
</dbReference>
<protein>
    <recommendedName>
        <fullName evidence="19">Bifunctional NAD(P)H-hydrate repair enzyme</fullName>
    </recommendedName>
    <alternativeName>
        <fullName evidence="19">Nicotinamide nucleotide repair protein</fullName>
    </alternativeName>
    <domain>
        <recommendedName>
            <fullName evidence="19">ADP-dependent (S)-NAD(P)H-hydrate dehydratase</fullName>
            <ecNumber evidence="19">4.2.1.136</ecNumber>
        </recommendedName>
        <alternativeName>
            <fullName evidence="19">ADP-dependent NAD(P)HX dehydratase</fullName>
        </alternativeName>
    </domain>
    <domain>
        <recommendedName>
            <fullName evidence="19">NAD(P)H-hydrate epimerase</fullName>
            <ecNumber evidence="19">5.1.99.6</ecNumber>
        </recommendedName>
    </domain>
</protein>
<feature type="binding site" evidence="18">
    <location>
        <begin position="67"/>
        <end position="71"/>
    </location>
    <ligand>
        <name>(6S)-NADPHX</name>
        <dbReference type="ChEBI" id="CHEBI:64076"/>
    </ligand>
</feature>
<dbReference type="AlphaFoldDB" id="A0A543AVG3"/>
<evidence type="ECO:0000256" key="6">
    <source>
        <dbReference type="ARBA" id="ARBA00022741"/>
    </source>
</evidence>
<keyword evidence="22" id="KW-0418">Kinase</keyword>
<evidence type="ECO:0000256" key="13">
    <source>
        <dbReference type="ARBA" id="ARBA00023268"/>
    </source>
</evidence>
<organism evidence="22 23">
    <name type="scientific">Stackebrandtia endophytica</name>
    <dbReference type="NCBI Taxonomy" id="1496996"/>
    <lineage>
        <taxon>Bacteria</taxon>
        <taxon>Bacillati</taxon>
        <taxon>Actinomycetota</taxon>
        <taxon>Actinomycetes</taxon>
        <taxon>Glycomycetales</taxon>
        <taxon>Glycomycetaceae</taxon>
        <taxon>Stackebrandtia</taxon>
    </lineage>
</organism>
<evidence type="ECO:0000256" key="2">
    <source>
        <dbReference type="ARBA" id="ARBA00000909"/>
    </source>
</evidence>
<dbReference type="Gene3D" id="3.40.1190.20">
    <property type="match status" value="1"/>
</dbReference>
<dbReference type="Pfam" id="PF01256">
    <property type="entry name" value="Carb_kinase"/>
    <property type="match status" value="1"/>
</dbReference>
<evidence type="ECO:0000256" key="11">
    <source>
        <dbReference type="ARBA" id="ARBA00023235"/>
    </source>
</evidence>
<evidence type="ECO:0000256" key="18">
    <source>
        <dbReference type="HAMAP-Rule" id="MF_01966"/>
    </source>
</evidence>
<comment type="similarity">
    <text evidence="4 19">In the C-terminal section; belongs to the NnrD/CARKD family.</text>
</comment>
<evidence type="ECO:0000256" key="5">
    <source>
        <dbReference type="ARBA" id="ARBA00022723"/>
    </source>
</evidence>
<dbReference type="InterPro" id="IPR004443">
    <property type="entry name" value="YjeF_N_dom"/>
</dbReference>
<keyword evidence="8 17" id="KW-0521">NADP</keyword>
<keyword evidence="7 17" id="KW-0067">ATP-binding</keyword>
<dbReference type="InParanoid" id="A0A543AVG3"/>
<dbReference type="Proteomes" id="UP000317043">
    <property type="component" value="Unassembled WGS sequence"/>
</dbReference>
<feature type="binding site" evidence="18">
    <location>
        <position position="68"/>
    </location>
    <ligand>
        <name>K(+)</name>
        <dbReference type="ChEBI" id="CHEBI:29103"/>
    </ligand>
</feature>
<evidence type="ECO:0000259" key="21">
    <source>
        <dbReference type="PROSITE" id="PS51385"/>
    </source>
</evidence>
<evidence type="ECO:0000256" key="1">
    <source>
        <dbReference type="ARBA" id="ARBA00000013"/>
    </source>
</evidence>
<evidence type="ECO:0000256" key="8">
    <source>
        <dbReference type="ARBA" id="ARBA00022857"/>
    </source>
</evidence>
<dbReference type="InterPro" id="IPR000631">
    <property type="entry name" value="CARKD"/>
</dbReference>
<dbReference type="Gene3D" id="3.40.50.10260">
    <property type="entry name" value="YjeF N-terminal domain"/>
    <property type="match status" value="1"/>
</dbReference>
<feature type="binding site" evidence="17">
    <location>
        <position position="357"/>
    </location>
    <ligand>
        <name>(6S)-NADPHX</name>
        <dbReference type="ChEBI" id="CHEBI:64076"/>
    </ligand>
</feature>
<keyword evidence="22" id="KW-0808">Transferase</keyword>
<evidence type="ECO:0000256" key="3">
    <source>
        <dbReference type="ARBA" id="ARBA00006001"/>
    </source>
</evidence>
<comment type="similarity">
    <text evidence="3 19">In the N-terminal section; belongs to the NnrE/AIBP family.</text>
</comment>
<comment type="similarity">
    <text evidence="18">Belongs to the NnrE/AIBP family.</text>
</comment>
<dbReference type="SUPFAM" id="SSF53613">
    <property type="entry name" value="Ribokinase-like"/>
    <property type="match status" value="1"/>
</dbReference>
<evidence type="ECO:0000256" key="16">
    <source>
        <dbReference type="ARBA" id="ARBA00049209"/>
    </source>
</evidence>
<feature type="binding site" evidence="18">
    <location>
        <position position="124"/>
    </location>
    <ligand>
        <name>K(+)</name>
        <dbReference type="ChEBI" id="CHEBI:29103"/>
    </ligand>
</feature>
<comment type="function">
    <text evidence="14 19">Bifunctional enzyme that catalyzes the epimerization of the S- and R-forms of NAD(P)HX and the dehydration of the S-form of NAD(P)HX at the expense of ADP, which is converted to AMP. This allows the repair of both epimers of NAD(P)HX, a damaged form of NAD(P)H that is a result of enzymatic or heat-dependent hydration.</text>
</comment>
<comment type="cofactor">
    <cofactor evidence="17">
        <name>Mg(2+)</name>
        <dbReference type="ChEBI" id="CHEBI:18420"/>
    </cofactor>
</comment>
<dbReference type="PROSITE" id="PS51383">
    <property type="entry name" value="YJEF_C_3"/>
    <property type="match status" value="1"/>
</dbReference>
<feature type="binding site" evidence="17">
    <location>
        <begin position="391"/>
        <end position="395"/>
    </location>
    <ligand>
        <name>AMP</name>
        <dbReference type="ChEBI" id="CHEBI:456215"/>
    </ligand>
</feature>
<feature type="binding site" evidence="18">
    <location>
        <position position="155"/>
    </location>
    <ligand>
        <name>(6S)-NADPHX</name>
        <dbReference type="ChEBI" id="CHEBI:64076"/>
    </ligand>
</feature>
<comment type="caution">
    <text evidence="18">Lacks conserved residue(s) required for the propagation of feature annotation.</text>
</comment>
<keyword evidence="9 18" id="KW-0630">Potassium</keyword>
<dbReference type="GO" id="GO:0046496">
    <property type="term" value="P:nicotinamide nucleotide metabolic process"/>
    <property type="evidence" value="ECO:0007669"/>
    <property type="project" value="UniProtKB-UniRule"/>
</dbReference>
<dbReference type="EC" id="5.1.99.6" evidence="19"/>
<dbReference type="PANTHER" id="PTHR12592:SF0">
    <property type="entry name" value="ATP-DEPENDENT (S)-NAD(P)H-HYDRATE DEHYDRATASE"/>
    <property type="match status" value="1"/>
</dbReference>
<evidence type="ECO:0000259" key="20">
    <source>
        <dbReference type="PROSITE" id="PS51383"/>
    </source>
</evidence>
<evidence type="ECO:0000256" key="19">
    <source>
        <dbReference type="PIRNR" id="PIRNR017184"/>
    </source>
</evidence>
<keyword evidence="12 17" id="KW-0456">Lyase</keyword>
<comment type="catalytic activity">
    <reaction evidence="2 18 19">
        <text>(6R)-NADPHX = (6S)-NADPHX</text>
        <dbReference type="Rhea" id="RHEA:32227"/>
        <dbReference type="ChEBI" id="CHEBI:64076"/>
        <dbReference type="ChEBI" id="CHEBI:64077"/>
        <dbReference type="EC" id="5.1.99.6"/>
    </reaction>
</comment>
<evidence type="ECO:0000256" key="12">
    <source>
        <dbReference type="ARBA" id="ARBA00023239"/>
    </source>
</evidence>
<dbReference type="InterPro" id="IPR029056">
    <property type="entry name" value="Ribokinase-like"/>
</dbReference>
<feature type="binding site" evidence="17">
    <location>
        <position position="254"/>
    </location>
    <ligand>
        <name>(6S)-NADPHX</name>
        <dbReference type="ChEBI" id="CHEBI:64076"/>
    </ligand>
</feature>
<feature type="binding site" evidence="17">
    <location>
        <position position="420"/>
    </location>
    <ligand>
        <name>AMP</name>
        <dbReference type="ChEBI" id="CHEBI:456215"/>
    </ligand>
</feature>
<gene>
    <name evidence="18" type="primary">nnrE</name>
    <name evidence="17" type="synonym">nnrD</name>
    <name evidence="22" type="ORF">FB566_2097</name>
</gene>
<evidence type="ECO:0000256" key="15">
    <source>
        <dbReference type="ARBA" id="ARBA00048238"/>
    </source>
</evidence>
<dbReference type="GO" id="GO:0052856">
    <property type="term" value="F:NAD(P)HX epimerase activity"/>
    <property type="evidence" value="ECO:0007669"/>
    <property type="project" value="UniProtKB-UniRule"/>
</dbReference>
<dbReference type="SUPFAM" id="SSF64153">
    <property type="entry name" value="YjeF N-terminal domain-like"/>
    <property type="match status" value="1"/>
</dbReference>
<dbReference type="InterPro" id="IPR017953">
    <property type="entry name" value="Carbohydrate_kinase_pred_CS"/>
</dbReference>
<dbReference type="FunCoup" id="A0A543AVG3">
    <property type="interactions" value="81"/>
</dbReference>
<comment type="similarity">
    <text evidence="17">Belongs to the NnrD/CARKD family.</text>
</comment>
<comment type="catalytic activity">
    <reaction evidence="15 17 19">
        <text>(6S)-NADHX + ADP = AMP + phosphate + NADH + H(+)</text>
        <dbReference type="Rhea" id="RHEA:32223"/>
        <dbReference type="ChEBI" id="CHEBI:15378"/>
        <dbReference type="ChEBI" id="CHEBI:43474"/>
        <dbReference type="ChEBI" id="CHEBI:57945"/>
        <dbReference type="ChEBI" id="CHEBI:64074"/>
        <dbReference type="ChEBI" id="CHEBI:456215"/>
        <dbReference type="ChEBI" id="CHEBI:456216"/>
        <dbReference type="EC" id="4.2.1.136"/>
    </reaction>
</comment>
<evidence type="ECO:0000256" key="9">
    <source>
        <dbReference type="ARBA" id="ARBA00022958"/>
    </source>
</evidence>
<keyword evidence="11 18" id="KW-0413">Isomerase</keyword>
<feature type="binding site" evidence="17">
    <location>
        <position position="421"/>
    </location>
    <ligand>
        <name>(6S)-NADPHX</name>
        <dbReference type="ChEBI" id="CHEBI:64076"/>
    </ligand>
</feature>
<feature type="binding site" evidence="18">
    <location>
        <position position="158"/>
    </location>
    <ligand>
        <name>K(+)</name>
        <dbReference type="ChEBI" id="CHEBI:29103"/>
    </ligand>
</feature>
<dbReference type="GO" id="GO:0046872">
    <property type="term" value="F:metal ion binding"/>
    <property type="evidence" value="ECO:0007669"/>
    <property type="project" value="UniProtKB-UniRule"/>
</dbReference>
<feature type="domain" description="YjeF N-terminal" evidence="21">
    <location>
        <begin position="16"/>
        <end position="212"/>
    </location>
</feature>
<dbReference type="GO" id="GO:0052855">
    <property type="term" value="F:ADP-dependent NAD(P)H-hydrate dehydratase activity"/>
    <property type="evidence" value="ECO:0007669"/>
    <property type="project" value="UniProtKB-UniRule"/>
</dbReference>
<dbReference type="EC" id="4.2.1.136" evidence="19"/>
<reference evidence="22 23" key="1">
    <citation type="submission" date="2019-06" db="EMBL/GenBank/DDBJ databases">
        <title>Sequencing the genomes of 1000 actinobacteria strains.</title>
        <authorList>
            <person name="Klenk H.-P."/>
        </authorList>
    </citation>
    <scope>NUCLEOTIDE SEQUENCE [LARGE SCALE GENOMIC DNA]</scope>
    <source>
        <strain evidence="22 23">DSM 45928</strain>
    </source>
</reference>
<keyword evidence="10 17" id="KW-0520">NAD</keyword>
<dbReference type="PROSITE" id="PS51385">
    <property type="entry name" value="YJEF_N"/>
    <property type="match status" value="1"/>
</dbReference>
<evidence type="ECO:0000256" key="10">
    <source>
        <dbReference type="ARBA" id="ARBA00023027"/>
    </source>
</evidence>
<evidence type="ECO:0000256" key="4">
    <source>
        <dbReference type="ARBA" id="ARBA00009524"/>
    </source>
</evidence>
<evidence type="ECO:0000256" key="14">
    <source>
        <dbReference type="ARBA" id="ARBA00025153"/>
    </source>
</evidence>
<dbReference type="GO" id="GO:0016301">
    <property type="term" value="F:kinase activity"/>
    <property type="evidence" value="ECO:0007669"/>
    <property type="project" value="UniProtKB-KW"/>
</dbReference>
<comment type="caution">
    <text evidence="22">The sequence shown here is derived from an EMBL/GenBank/DDBJ whole genome shotgun (WGS) entry which is preliminary data.</text>
</comment>
<dbReference type="PIRSF" id="PIRSF017184">
    <property type="entry name" value="Nnr"/>
    <property type="match status" value="1"/>
</dbReference>
<evidence type="ECO:0000313" key="23">
    <source>
        <dbReference type="Proteomes" id="UP000317043"/>
    </source>
</evidence>
<dbReference type="Pfam" id="PF03853">
    <property type="entry name" value="YjeF_N"/>
    <property type="match status" value="1"/>
</dbReference>
<keyword evidence="23" id="KW-1185">Reference proteome</keyword>
<evidence type="ECO:0000256" key="7">
    <source>
        <dbReference type="ARBA" id="ARBA00022840"/>
    </source>
</evidence>
<evidence type="ECO:0000313" key="22">
    <source>
        <dbReference type="EMBL" id="TQL76565.1"/>
    </source>
</evidence>
<feature type="binding site" evidence="17">
    <location>
        <position position="307"/>
    </location>
    <ligand>
        <name>(6S)-NADPHX</name>
        <dbReference type="ChEBI" id="CHEBI:64076"/>
    </ligand>
</feature>
<dbReference type="HAMAP" id="MF_01966">
    <property type="entry name" value="NADHX_epimerase"/>
    <property type="match status" value="1"/>
</dbReference>
<dbReference type="InterPro" id="IPR030677">
    <property type="entry name" value="Nnr"/>
</dbReference>
<comment type="catalytic activity">
    <reaction evidence="1 18 19">
        <text>(6R)-NADHX = (6S)-NADHX</text>
        <dbReference type="Rhea" id="RHEA:32215"/>
        <dbReference type="ChEBI" id="CHEBI:64074"/>
        <dbReference type="ChEBI" id="CHEBI:64075"/>
        <dbReference type="EC" id="5.1.99.6"/>
    </reaction>
</comment>
<evidence type="ECO:0000256" key="17">
    <source>
        <dbReference type="HAMAP-Rule" id="MF_01965"/>
    </source>
</evidence>
<name>A0A543AVG3_9ACTN</name>
<feature type="domain" description="YjeF C-terminal" evidence="20">
    <location>
        <begin position="219"/>
        <end position="477"/>
    </location>
</feature>
<feature type="binding site" evidence="18">
    <location>
        <begin position="128"/>
        <end position="134"/>
    </location>
    <ligand>
        <name>(6S)-NADPHX</name>
        <dbReference type="ChEBI" id="CHEBI:64076"/>
    </ligand>
</feature>
<keyword evidence="6 17" id="KW-0547">Nucleotide-binding</keyword>
<dbReference type="EMBL" id="VFOW01000001">
    <property type="protein sequence ID" value="TQL76565.1"/>
    <property type="molecule type" value="Genomic_DNA"/>
</dbReference>
<dbReference type="HAMAP" id="MF_01965">
    <property type="entry name" value="NADHX_dehydratase"/>
    <property type="match status" value="1"/>
</dbReference>
<accession>A0A543AVG3</accession>
<dbReference type="CDD" id="cd01171">
    <property type="entry name" value="YXKO-related"/>
    <property type="match status" value="1"/>
</dbReference>
<keyword evidence="5 18" id="KW-0479">Metal-binding</keyword>
<sequence>MWQERSMSGVWKVAAVRDAEAALMARLPEGTLMARAAGALAARIGRLLGDTGGVYGSHVTLLVGAGDNGGDALYAGAVLAERGARVTAIEIFAGRHHVAAGEAFVAAGGRFAGRLPEHTDLVVDGIFGIGGRPGLPPAAVDLLARLAGVTTVAVDVPSGVEVDTGAVSAPAVKADVTVTFGCRKPATSVGAGAVHSGLVEFVDIGLGPYLPEPHAIIPTIEDIRRWWPRPSPYDDKYTRGVLGVCAGSYRYPGAGELAVAGALAGPAGYIRYAGTAARHVRYRFPEVVTKDRVADAGRVQAWTVGPGMGTDSVAASQLSSALDEGVPMCLDADGLTLLAAEPYLLTGRGAATVLTPHDREYARLAGRCTGDDRIGDARELAERFDCIVLLKGYRTVIVDPRGLTYLNPTGDPALATAGSGDVLAGLLGALLAGGLRADRAAIAAAFVHGLAGREAARTGPVTAWRIATTLPLVLGEMIGV</sequence>
<comment type="cofactor">
    <cofactor evidence="18 19">
        <name>K(+)</name>
        <dbReference type="ChEBI" id="CHEBI:29103"/>
    </cofactor>
    <text evidence="18 19">Binds 1 potassium ion per subunit.</text>
</comment>
<dbReference type="InterPro" id="IPR036652">
    <property type="entry name" value="YjeF_N_dom_sf"/>
</dbReference>
<dbReference type="PROSITE" id="PS01050">
    <property type="entry name" value="YJEF_C_2"/>
    <property type="match status" value="1"/>
</dbReference>
<comment type="subunit">
    <text evidence="17">Homotetramer.</text>
</comment>
<dbReference type="PANTHER" id="PTHR12592">
    <property type="entry name" value="ATP-DEPENDENT (S)-NAD(P)H-HYDRATE DEHYDRATASE FAMILY MEMBER"/>
    <property type="match status" value="1"/>
</dbReference>
<dbReference type="GO" id="GO:0110051">
    <property type="term" value="P:metabolite repair"/>
    <property type="evidence" value="ECO:0007669"/>
    <property type="project" value="TreeGrafter"/>
</dbReference>
<comment type="function">
    <text evidence="17">Catalyzes the dehydration of the S-form of NAD(P)HX at the expense of ADP, which is converted to AMP. Together with NAD(P)HX epimerase, which catalyzes the epimerization of the S- and R-forms, the enzyme allows the repair of both epimers of NAD(P)HX, a damaged form of NAD(P)H that is a result of enzymatic or heat-dependent hydration.</text>
</comment>
<comment type="catalytic activity">
    <reaction evidence="16 17 19">
        <text>(6S)-NADPHX + ADP = AMP + phosphate + NADPH + H(+)</text>
        <dbReference type="Rhea" id="RHEA:32235"/>
        <dbReference type="ChEBI" id="CHEBI:15378"/>
        <dbReference type="ChEBI" id="CHEBI:43474"/>
        <dbReference type="ChEBI" id="CHEBI:57783"/>
        <dbReference type="ChEBI" id="CHEBI:64076"/>
        <dbReference type="ChEBI" id="CHEBI:456215"/>
        <dbReference type="ChEBI" id="CHEBI:456216"/>
        <dbReference type="EC" id="4.2.1.136"/>
    </reaction>
</comment>
<comment type="function">
    <text evidence="18">Catalyzes the epimerization of the S- and R-forms of NAD(P)HX, a damaged form of NAD(P)H that is a result of enzymatic or heat-dependent hydration. This is a prerequisite for the S-specific NAD(P)H-hydrate dehydratase to allow the repair of both epimers of NAD(P)HX.</text>
</comment>